<keyword evidence="3" id="KW-1185">Reference proteome</keyword>
<gene>
    <name evidence="2" type="ORF">EDD68_10622</name>
</gene>
<dbReference type="AlphaFoldDB" id="A0A4V2V245"/>
<evidence type="ECO:0000313" key="3">
    <source>
        <dbReference type="Proteomes" id="UP000294650"/>
    </source>
</evidence>
<comment type="caution">
    <text evidence="2">The sequence shown here is derived from an EMBL/GenBank/DDBJ whole genome shotgun (WGS) entry which is preliminary data.</text>
</comment>
<keyword evidence="1" id="KW-0732">Signal</keyword>
<feature type="signal peptide" evidence="1">
    <location>
        <begin position="1"/>
        <end position="19"/>
    </location>
</feature>
<evidence type="ECO:0000256" key="1">
    <source>
        <dbReference type="SAM" id="SignalP"/>
    </source>
</evidence>
<dbReference type="Proteomes" id="UP000294650">
    <property type="component" value="Unassembled WGS sequence"/>
</dbReference>
<evidence type="ECO:0008006" key="4">
    <source>
        <dbReference type="Google" id="ProtNLM"/>
    </source>
</evidence>
<protein>
    <recommendedName>
        <fullName evidence="4">Lipoprotein</fullName>
    </recommendedName>
</protein>
<accession>A0A4V2V245</accession>
<name>A0A4V2V245_9BACI</name>
<organism evidence="2 3">
    <name type="scientific">Melghiribacillus thermohalophilus</name>
    <dbReference type="NCBI Taxonomy" id="1324956"/>
    <lineage>
        <taxon>Bacteria</taxon>
        <taxon>Bacillati</taxon>
        <taxon>Bacillota</taxon>
        <taxon>Bacilli</taxon>
        <taxon>Bacillales</taxon>
        <taxon>Bacillaceae</taxon>
        <taxon>Melghiribacillus</taxon>
    </lineage>
</organism>
<proteinExistence type="predicted"/>
<reference evidence="2 3" key="1">
    <citation type="submission" date="2019-03" db="EMBL/GenBank/DDBJ databases">
        <title>Genomic Encyclopedia of Type Strains, Phase IV (KMG-IV): sequencing the most valuable type-strain genomes for metagenomic binning, comparative biology and taxonomic classification.</title>
        <authorList>
            <person name="Goeker M."/>
        </authorList>
    </citation>
    <scope>NUCLEOTIDE SEQUENCE [LARGE SCALE GENOMIC DNA]</scope>
    <source>
        <strain evidence="2 3">DSM 25894</strain>
    </source>
</reference>
<sequence length="320" mass="36334">MFKKRLLITLITAMTLVLAACGQPPEEKLTNGFDTLLNAKQLESNSTISMNLEFEGLSPEEEQEMQMFLDALKNAEINMHAVKDNEAEKAEATISLHAEMAPLSFDIELPYHIDLKNQVMYLNADSLIENFALMMPELAMFSDQIQGKLIKMDLNDPELASDFDNLPEETMNKINEVFMASIENLGEDDIKEEEDTLTISFGNEEIKDIAKEVLTLINNEMEESDQISEEELNEQLEIIFETITVNDLTIESTFDGDTIQSQKINIDVTLEEAGETMKFNFVIDTTYDKINEEVTFTIDPESAESISIEELLFFDEQLGY</sequence>
<dbReference type="EMBL" id="SMAN01000006">
    <property type="protein sequence ID" value="TCT23612.1"/>
    <property type="molecule type" value="Genomic_DNA"/>
</dbReference>
<dbReference type="PROSITE" id="PS51257">
    <property type="entry name" value="PROKAR_LIPOPROTEIN"/>
    <property type="match status" value="1"/>
</dbReference>
<feature type="chain" id="PRO_5020415034" description="Lipoprotein" evidence="1">
    <location>
        <begin position="20"/>
        <end position="320"/>
    </location>
</feature>
<evidence type="ECO:0000313" key="2">
    <source>
        <dbReference type="EMBL" id="TCT23612.1"/>
    </source>
</evidence>